<feature type="transmembrane region" description="Helical" evidence="5">
    <location>
        <begin position="352"/>
        <end position="377"/>
    </location>
</feature>
<keyword evidence="8" id="KW-1185">Reference proteome</keyword>
<sequence>MSPARLRAGFGVLLLAMLLAMLDNTVVGTAMPTVVAELGGLRELSWVVSAYTLTTAATTPIWGKLGDLYGRKAVHLVAIGIFTAASVACGLARDMTELIAFRAVQGVGAGGLTVGALSLIGVLVPPRDRGRYQGMMASVMAAGQIGGPLFGGVVTSLLGWRWTFYLNLPLGLTVLAATAVVLVVPPVPRRRVHLDLAGAFLLTVAITALLLFTSTAGQGGAPLPPGVLLGIAVLALALFVPAERRAREPVLPLNLFGHRNIVLTTAIIFVVGVVSFGTVTFVPLFQQTVQGASASGSGTLLLPMTGAVVVASQIAGRVSSRTGRYKLFPVLGTALLTAGCAVLATGRADTPVLVTSLALVLVGFGLGFATQMMTLIAQNTVPVEEIGVATANTTMFRTIGGAVGTSVFGALLTASTGAGRSVVSGVVEGETRIFLVAAVVGALGFAAACRIREVPLRQASEPVRVSA</sequence>
<feature type="transmembrane region" description="Helical" evidence="5">
    <location>
        <begin position="196"/>
        <end position="217"/>
    </location>
</feature>
<dbReference type="CDD" id="cd17502">
    <property type="entry name" value="MFS_Azr1_MDR_like"/>
    <property type="match status" value="1"/>
</dbReference>
<feature type="transmembrane region" description="Helical" evidence="5">
    <location>
        <begin position="431"/>
        <end position="449"/>
    </location>
</feature>
<dbReference type="InterPro" id="IPR020846">
    <property type="entry name" value="MFS_dom"/>
</dbReference>
<evidence type="ECO:0000256" key="4">
    <source>
        <dbReference type="ARBA" id="ARBA00023136"/>
    </source>
</evidence>
<dbReference type="PROSITE" id="PS50850">
    <property type="entry name" value="MFS"/>
    <property type="match status" value="1"/>
</dbReference>
<evidence type="ECO:0000256" key="3">
    <source>
        <dbReference type="ARBA" id="ARBA00022989"/>
    </source>
</evidence>
<accession>A0ABW5FXH8</accession>
<feature type="transmembrane region" description="Helical" evidence="5">
    <location>
        <begin position="44"/>
        <end position="62"/>
    </location>
</feature>
<dbReference type="Proteomes" id="UP001597417">
    <property type="component" value="Unassembled WGS sequence"/>
</dbReference>
<feature type="transmembrane region" description="Helical" evidence="5">
    <location>
        <begin position="136"/>
        <end position="158"/>
    </location>
</feature>
<dbReference type="PANTHER" id="PTHR23501:SF197">
    <property type="entry name" value="COMD"/>
    <property type="match status" value="1"/>
</dbReference>
<evidence type="ECO:0000256" key="5">
    <source>
        <dbReference type="SAM" id="Phobius"/>
    </source>
</evidence>
<feature type="transmembrane region" description="Helical" evidence="5">
    <location>
        <begin position="74"/>
        <end position="93"/>
    </location>
</feature>
<feature type="domain" description="Major facilitator superfamily (MFS) profile" evidence="6">
    <location>
        <begin position="9"/>
        <end position="456"/>
    </location>
</feature>
<evidence type="ECO:0000256" key="1">
    <source>
        <dbReference type="ARBA" id="ARBA00004651"/>
    </source>
</evidence>
<feature type="transmembrane region" description="Helical" evidence="5">
    <location>
        <begin position="327"/>
        <end position="346"/>
    </location>
</feature>
<feature type="transmembrane region" description="Helical" evidence="5">
    <location>
        <begin position="261"/>
        <end position="285"/>
    </location>
</feature>
<dbReference type="Gene3D" id="1.20.1250.20">
    <property type="entry name" value="MFS general substrate transporter like domains"/>
    <property type="match status" value="1"/>
</dbReference>
<feature type="transmembrane region" description="Helical" evidence="5">
    <location>
        <begin position="164"/>
        <end position="184"/>
    </location>
</feature>
<comment type="caution">
    <text evidence="7">The sequence shown here is derived from an EMBL/GenBank/DDBJ whole genome shotgun (WGS) entry which is preliminary data.</text>
</comment>
<keyword evidence="2 5" id="KW-0812">Transmembrane</keyword>
<evidence type="ECO:0000313" key="7">
    <source>
        <dbReference type="EMBL" id="MFD2419596.1"/>
    </source>
</evidence>
<proteinExistence type="predicted"/>
<dbReference type="SUPFAM" id="SSF103473">
    <property type="entry name" value="MFS general substrate transporter"/>
    <property type="match status" value="1"/>
</dbReference>
<dbReference type="Pfam" id="PF07690">
    <property type="entry name" value="MFS_1"/>
    <property type="match status" value="1"/>
</dbReference>
<evidence type="ECO:0000259" key="6">
    <source>
        <dbReference type="PROSITE" id="PS50850"/>
    </source>
</evidence>
<evidence type="ECO:0000313" key="8">
    <source>
        <dbReference type="Proteomes" id="UP001597417"/>
    </source>
</evidence>
<feature type="transmembrane region" description="Helical" evidence="5">
    <location>
        <begin position="223"/>
        <end position="240"/>
    </location>
</feature>
<dbReference type="InterPro" id="IPR011701">
    <property type="entry name" value="MFS"/>
</dbReference>
<name>A0ABW5FXH8_9PSEU</name>
<keyword evidence="3 5" id="KW-1133">Transmembrane helix</keyword>
<keyword evidence="4 5" id="KW-0472">Membrane</keyword>
<comment type="subcellular location">
    <subcellularLocation>
        <location evidence="1">Cell membrane</location>
        <topology evidence="1">Multi-pass membrane protein</topology>
    </subcellularLocation>
</comment>
<dbReference type="RefSeq" id="WP_378267623.1">
    <property type="nucleotide sequence ID" value="NZ_JBHUKR010000012.1"/>
</dbReference>
<dbReference type="PANTHER" id="PTHR23501">
    <property type="entry name" value="MAJOR FACILITATOR SUPERFAMILY"/>
    <property type="match status" value="1"/>
</dbReference>
<dbReference type="EMBL" id="JBHUKR010000012">
    <property type="protein sequence ID" value="MFD2419596.1"/>
    <property type="molecule type" value="Genomic_DNA"/>
</dbReference>
<feature type="transmembrane region" description="Helical" evidence="5">
    <location>
        <begin position="398"/>
        <end position="419"/>
    </location>
</feature>
<organism evidence="7 8">
    <name type="scientific">Amycolatopsis pigmentata</name>
    <dbReference type="NCBI Taxonomy" id="450801"/>
    <lineage>
        <taxon>Bacteria</taxon>
        <taxon>Bacillati</taxon>
        <taxon>Actinomycetota</taxon>
        <taxon>Actinomycetes</taxon>
        <taxon>Pseudonocardiales</taxon>
        <taxon>Pseudonocardiaceae</taxon>
        <taxon>Amycolatopsis</taxon>
    </lineage>
</organism>
<dbReference type="PRINTS" id="PR01036">
    <property type="entry name" value="TCRTETB"/>
</dbReference>
<feature type="transmembrane region" description="Helical" evidence="5">
    <location>
        <begin position="297"/>
        <end position="315"/>
    </location>
</feature>
<protein>
    <submittedName>
        <fullName evidence="7">MDR family MFS transporter</fullName>
    </submittedName>
</protein>
<dbReference type="Gene3D" id="1.20.1720.10">
    <property type="entry name" value="Multidrug resistance protein D"/>
    <property type="match status" value="1"/>
</dbReference>
<reference evidence="8" key="1">
    <citation type="journal article" date="2019" name="Int. J. Syst. Evol. Microbiol.">
        <title>The Global Catalogue of Microorganisms (GCM) 10K type strain sequencing project: providing services to taxonomists for standard genome sequencing and annotation.</title>
        <authorList>
            <consortium name="The Broad Institute Genomics Platform"/>
            <consortium name="The Broad Institute Genome Sequencing Center for Infectious Disease"/>
            <person name="Wu L."/>
            <person name="Ma J."/>
        </authorList>
    </citation>
    <scope>NUCLEOTIDE SEQUENCE [LARGE SCALE GENOMIC DNA]</scope>
    <source>
        <strain evidence="8">CGMCC 4.7645</strain>
    </source>
</reference>
<gene>
    <name evidence="7" type="ORF">ACFSXZ_25025</name>
</gene>
<feature type="transmembrane region" description="Helical" evidence="5">
    <location>
        <begin position="99"/>
        <end position="124"/>
    </location>
</feature>
<evidence type="ECO:0000256" key="2">
    <source>
        <dbReference type="ARBA" id="ARBA00022692"/>
    </source>
</evidence>
<dbReference type="InterPro" id="IPR036259">
    <property type="entry name" value="MFS_trans_sf"/>
</dbReference>